<dbReference type="InterPro" id="IPR019734">
    <property type="entry name" value="TPR_rpt"/>
</dbReference>
<keyword evidence="5" id="KW-0206">Cytoskeleton</keyword>
<proteinExistence type="predicted"/>
<dbReference type="Gene3D" id="1.25.40.10">
    <property type="entry name" value="Tetratricopeptide repeat domain"/>
    <property type="match status" value="1"/>
</dbReference>
<evidence type="ECO:0000313" key="10">
    <source>
        <dbReference type="Proteomes" id="UP001159363"/>
    </source>
</evidence>
<comment type="subcellular location">
    <subcellularLocation>
        <location evidence="1">Cytoplasm</location>
        <location evidence="1">Cytoskeleton</location>
        <location evidence="1">Cilium axoneme</location>
    </subcellularLocation>
</comment>
<comment type="caution">
    <text evidence="9">The sequence shown here is derived from an EMBL/GenBank/DDBJ whole genome shotgun (WGS) entry which is preliminary data.</text>
</comment>
<evidence type="ECO:0000256" key="6">
    <source>
        <dbReference type="ARBA" id="ARBA00023273"/>
    </source>
</evidence>
<evidence type="ECO:0000256" key="2">
    <source>
        <dbReference type="ARBA" id="ARBA00022490"/>
    </source>
</evidence>
<evidence type="ECO:0000256" key="8">
    <source>
        <dbReference type="ARBA" id="ARBA00034143"/>
    </source>
</evidence>
<evidence type="ECO:0000256" key="3">
    <source>
        <dbReference type="ARBA" id="ARBA00022737"/>
    </source>
</evidence>
<evidence type="ECO:0000256" key="7">
    <source>
        <dbReference type="ARBA" id="ARBA00034139"/>
    </source>
</evidence>
<dbReference type="PANTHER" id="PTHR23040:SF1">
    <property type="entry name" value="OUTER DYNEIN ARM-DOCKING COMPLEX SUBUNIT 4"/>
    <property type="match status" value="1"/>
</dbReference>
<keyword evidence="2" id="KW-0963">Cytoplasm</keyword>
<evidence type="ECO:0000256" key="5">
    <source>
        <dbReference type="ARBA" id="ARBA00023212"/>
    </source>
</evidence>
<name>A0ABQ9I0U2_9NEOP</name>
<dbReference type="InterPro" id="IPR011990">
    <property type="entry name" value="TPR-like_helical_dom_sf"/>
</dbReference>
<dbReference type="PANTHER" id="PTHR23040">
    <property type="match status" value="1"/>
</dbReference>
<organism evidence="9 10">
    <name type="scientific">Dryococelus australis</name>
    <dbReference type="NCBI Taxonomy" id="614101"/>
    <lineage>
        <taxon>Eukaryota</taxon>
        <taxon>Metazoa</taxon>
        <taxon>Ecdysozoa</taxon>
        <taxon>Arthropoda</taxon>
        <taxon>Hexapoda</taxon>
        <taxon>Insecta</taxon>
        <taxon>Pterygota</taxon>
        <taxon>Neoptera</taxon>
        <taxon>Polyneoptera</taxon>
        <taxon>Phasmatodea</taxon>
        <taxon>Verophasmatodea</taxon>
        <taxon>Anareolatae</taxon>
        <taxon>Phasmatidae</taxon>
        <taxon>Eurycanthinae</taxon>
        <taxon>Dryococelus</taxon>
    </lineage>
</organism>
<dbReference type="EMBL" id="JARBHB010000003">
    <property type="protein sequence ID" value="KAJ8890266.1"/>
    <property type="molecule type" value="Genomic_DNA"/>
</dbReference>
<gene>
    <name evidence="9" type="ORF">PR048_009774</name>
</gene>
<dbReference type="Proteomes" id="UP001159363">
    <property type="component" value="Chromosome 3"/>
</dbReference>
<accession>A0ABQ9I0U2</accession>
<keyword evidence="3" id="KW-0677">Repeat</keyword>
<dbReference type="SUPFAM" id="SSF48452">
    <property type="entry name" value="TPR-like"/>
    <property type="match status" value="1"/>
</dbReference>
<evidence type="ECO:0000256" key="4">
    <source>
        <dbReference type="ARBA" id="ARBA00022803"/>
    </source>
</evidence>
<keyword evidence="6" id="KW-0966">Cell projection</keyword>
<dbReference type="InterPro" id="IPR040111">
    <property type="entry name" value="ODAD4"/>
</dbReference>
<keyword evidence="4" id="KW-0802">TPR repeat</keyword>
<protein>
    <recommendedName>
        <fullName evidence="7">Outer dynein arm-docking complex subunit 4</fullName>
    </recommendedName>
    <alternativeName>
        <fullName evidence="8">Tetratricopeptide repeat protein 25</fullName>
    </alternativeName>
</protein>
<dbReference type="SMART" id="SM00028">
    <property type="entry name" value="TPR"/>
    <property type="match status" value="2"/>
</dbReference>
<sequence length="478" mass="53588">MGRSPEAVSLKKSLLSTLEGSEKVSDVLKVPIRTSLRRREVKKVKKMVTFGVVEEVEEPPEYIYPFTEEGKALFRRRLYDKCLEYLDKSLEVEPVDPLTLAWRSRQYGSLMLDSNHPSRQSVARDTVAERLVYSPPTEANRVQSPAGSLPDFVRRESCQAMSLLGGFSRGSPVSQLFHSSSAPCSPQSPSCQIHMFNPSAALADARKSKAMYRHYVAEELGGRGGEEVFSLGLLRKADALYHKARFEEALVLYHQGTRLRPGVRDFPRGVARAQQALLNSLGKWRRGRAEGPRPHSSKVGWSTCSRLSRVRARPLRSRSSARLPHCEFVNNSLLLGLNNFFQTDETSRWLQQGAESSSTPPKCPDVYRKGLKVLPHQRCYDVRTFPPDSSTREARGASGAAERCLMATTGNGFNLAHSGTFHTPLRYSRRLLNLPEPRFRRYDENTARHARRSDEALGVRVTVARIAPPLLDLGRAAT</sequence>
<evidence type="ECO:0000256" key="1">
    <source>
        <dbReference type="ARBA" id="ARBA00004430"/>
    </source>
</evidence>
<evidence type="ECO:0000313" key="9">
    <source>
        <dbReference type="EMBL" id="KAJ8890266.1"/>
    </source>
</evidence>
<reference evidence="9 10" key="1">
    <citation type="submission" date="2023-02" db="EMBL/GenBank/DDBJ databases">
        <title>LHISI_Scaffold_Assembly.</title>
        <authorList>
            <person name="Stuart O.P."/>
            <person name="Cleave R."/>
            <person name="Magrath M.J.L."/>
            <person name="Mikheyev A.S."/>
        </authorList>
    </citation>
    <scope>NUCLEOTIDE SEQUENCE [LARGE SCALE GENOMIC DNA]</scope>
    <source>
        <strain evidence="9">Daus_M_001</strain>
        <tissue evidence="9">Leg muscle</tissue>
    </source>
</reference>
<keyword evidence="10" id="KW-1185">Reference proteome</keyword>